<feature type="domain" description="Ig-like" evidence="12">
    <location>
        <begin position="455"/>
        <end position="557"/>
    </location>
</feature>
<evidence type="ECO:0000256" key="8">
    <source>
        <dbReference type="ARBA" id="ARBA00023157"/>
    </source>
</evidence>
<dbReference type="Gene3D" id="2.60.40.10">
    <property type="entry name" value="Immunoglobulins"/>
    <property type="match status" value="7"/>
</dbReference>
<dbReference type="Pfam" id="PF07679">
    <property type="entry name" value="I-set"/>
    <property type="match status" value="1"/>
</dbReference>
<dbReference type="Pfam" id="PF13927">
    <property type="entry name" value="Ig_3"/>
    <property type="match status" value="2"/>
</dbReference>
<comment type="caution">
    <text evidence="14">The sequence shown here is derived from an EMBL/GenBank/DDBJ whole genome shotgun (WGS) entry which is preliminary data.</text>
</comment>
<dbReference type="InterPro" id="IPR013098">
    <property type="entry name" value="Ig_I-set"/>
</dbReference>
<dbReference type="PANTHER" id="PTHR12231:SF269">
    <property type="entry name" value="FASCILIN 2-LIKE PROTEIN"/>
    <property type="match status" value="1"/>
</dbReference>
<accession>A0ABP1Q711</accession>
<evidence type="ECO:0000313" key="15">
    <source>
        <dbReference type="Proteomes" id="UP001642540"/>
    </source>
</evidence>
<name>A0ABP1Q711_9HEXA</name>
<keyword evidence="4" id="KW-0677">Repeat</keyword>
<feature type="domain" description="Ig-like" evidence="12">
    <location>
        <begin position="261"/>
        <end position="348"/>
    </location>
</feature>
<evidence type="ECO:0000259" key="12">
    <source>
        <dbReference type="PROSITE" id="PS50835"/>
    </source>
</evidence>
<evidence type="ECO:0000256" key="4">
    <source>
        <dbReference type="ARBA" id="ARBA00022737"/>
    </source>
</evidence>
<evidence type="ECO:0000256" key="3">
    <source>
        <dbReference type="ARBA" id="ARBA00022729"/>
    </source>
</evidence>
<dbReference type="InterPro" id="IPR007110">
    <property type="entry name" value="Ig-like_dom"/>
</dbReference>
<evidence type="ECO:0000256" key="1">
    <source>
        <dbReference type="ARBA" id="ARBA00004167"/>
    </source>
</evidence>
<feature type="domain" description="Fibronectin type-III" evidence="13">
    <location>
        <begin position="661"/>
        <end position="782"/>
    </location>
</feature>
<evidence type="ECO:0000256" key="5">
    <source>
        <dbReference type="ARBA" id="ARBA00022889"/>
    </source>
</evidence>
<dbReference type="Pfam" id="PF00047">
    <property type="entry name" value="ig"/>
    <property type="match status" value="1"/>
</dbReference>
<dbReference type="InterPro" id="IPR036179">
    <property type="entry name" value="Ig-like_dom_sf"/>
</dbReference>
<keyword evidence="6" id="KW-1133">Transmembrane helix</keyword>
<keyword evidence="10" id="KW-0393">Immunoglobulin domain</keyword>
<keyword evidence="8" id="KW-1015">Disulfide bond</keyword>
<evidence type="ECO:0000313" key="14">
    <source>
        <dbReference type="EMBL" id="CAL8091768.1"/>
    </source>
</evidence>
<keyword evidence="15" id="KW-1185">Reference proteome</keyword>
<gene>
    <name evidence="14" type="ORF">ODALV1_LOCUS8024</name>
</gene>
<organism evidence="14 15">
    <name type="scientific">Orchesella dallaii</name>
    <dbReference type="NCBI Taxonomy" id="48710"/>
    <lineage>
        <taxon>Eukaryota</taxon>
        <taxon>Metazoa</taxon>
        <taxon>Ecdysozoa</taxon>
        <taxon>Arthropoda</taxon>
        <taxon>Hexapoda</taxon>
        <taxon>Collembola</taxon>
        <taxon>Entomobryomorpha</taxon>
        <taxon>Entomobryoidea</taxon>
        <taxon>Orchesellidae</taxon>
        <taxon>Orchesellinae</taxon>
        <taxon>Orchesella</taxon>
    </lineage>
</organism>
<dbReference type="InterPro" id="IPR013151">
    <property type="entry name" value="Immunoglobulin_dom"/>
</dbReference>
<evidence type="ECO:0000256" key="6">
    <source>
        <dbReference type="ARBA" id="ARBA00022989"/>
    </source>
</evidence>
<sequence>MESGRGKGGHKSQGKGNRGVSSSYGAALLLSFVLLGVMCEDDSGGETSSEQMNSLSIVPIAKNRIYQRALGKSSVFTCTANVEFPEKLNDFRWWWPDGRAIEATDTSEGYYDETRVEIMRDQAGSLTLLFTSIQEQDLGTYRCTATYTMNSHSQPQQLKTDFTLRAFVPITFEDAPTNQYAVKGRDYKVQCRVRADPEPQVDWKMDHRVINNSDHFFIQKDGVIIRSVSEQDEGVYTCRVRVTSMGTVEERHIQVEVHELPKLTSNPEEVEGVESESVTLQCSATGKPSPEYEWVNDQRQDLRMLERYTVDKYSGTLKIDGVTMEDVGIFICTAKNAAGYVTMKSTLSVVTRPVIEEFKNVTSQTKANAILTCRATGDPAPDIKFHKIGNRNPFEISPHHDARIFVNHKKEEGVTTATLKITDVTRNDDGLYRCVAYNNRARSESLGHLTVEFPPTFLNTPMREAWSWDSRPVNLSCVAEAIPNATITWFIEGPTESSWWNYTGMVDQFPNMKQSGSKSFSSLEIHPTKRVEPKSYRGYKCVATNKLGLAEHRIQLREARKPGPMLEAIINEKTATSIAYKLIGPVEDGGLPIKAFVAQLRKNGATWETSEIKSWPVNRQIFVINNLESTETYYVRFAAENEVGLGDWALEKKETLPKKSAPDAPIITNEVHGVAITAYPDRFELIWKIPSDNGEEIFRYEITYTPVRNVTIRIGIHVKNEWEPVGRKLMDRADVKPAGSHRHVLRKLSPDTFYLAEVRAQNKVGLSSPGKLVFKTANMPGDAWRPLRSPVKSSSAIVTTSHITYSISISISLLLSLFRCSFS</sequence>
<reference evidence="14 15" key="1">
    <citation type="submission" date="2024-08" db="EMBL/GenBank/DDBJ databases">
        <authorList>
            <person name="Cucini C."/>
            <person name="Frati F."/>
        </authorList>
    </citation>
    <scope>NUCLEOTIDE SEQUENCE [LARGE SCALE GENOMIC DNA]</scope>
</reference>
<dbReference type="Proteomes" id="UP001642540">
    <property type="component" value="Unassembled WGS sequence"/>
</dbReference>
<dbReference type="SMART" id="SM00408">
    <property type="entry name" value="IGc2"/>
    <property type="match status" value="5"/>
</dbReference>
<dbReference type="InterPro" id="IPR009138">
    <property type="entry name" value="Neural_cell_adh"/>
</dbReference>
<evidence type="ECO:0000256" key="9">
    <source>
        <dbReference type="ARBA" id="ARBA00023180"/>
    </source>
</evidence>
<dbReference type="SUPFAM" id="SSF48726">
    <property type="entry name" value="Immunoglobulin"/>
    <property type="match status" value="5"/>
</dbReference>
<feature type="domain" description="Fibronectin type-III" evidence="13">
    <location>
        <begin position="561"/>
        <end position="659"/>
    </location>
</feature>
<dbReference type="EMBL" id="CAXLJM020000024">
    <property type="protein sequence ID" value="CAL8091768.1"/>
    <property type="molecule type" value="Genomic_DNA"/>
</dbReference>
<keyword evidence="3 11" id="KW-0732">Signal</keyword>
<dbReference type="SMART" id="SM00060">
    <property type="entry name" value="FN3"/>
    <property type="match status" value="2"/>
</dbReference>
<dbReference type="SUPFAM" id="SSF49265">
    <property type="entry name" value="Fibronectin type III"/>
    <property type="match status" value="1"/>
</dbReference>
<keyword evidence="7" id="KW-0472">Membrane</keyword>
<evidence type="ECO:0000256" key="7">
    <source>
        <dbReference type="ARBA" id="ARBA00023136"/>
    </source>
</evidence>
<evidence type="ECO:0000259" key="13">
    <source>
        <dbReference type="PROSITE" id="PS50853"/>
    </source>
</evidence>
<evidence type="ECO:0000256" key="10">
    <source>
        <dbReference type="ARBA" id="ARBA00023319"/>
    </source>
</evidence>
<dbReference type="InterPro" id="IPR051170">
    <property type="entry name" value="Neural/epithelial_adhesion"/>
</dbReference>
<evidence type="ECO:0008006" key="16">
    <source>
        <dbReference type="Google" id="ProtNLM"/>
    </source>
</evidence>
<feature type="domain" description="Ig-like" evidence="12">
    <location>
        <begin position="353"/>
        <end position="450"/>
    </location>
</feature>
<comment type="subcellular location">
    <subcellularLocation>
        <location evidence="1">Membrane</location>
        <topology evidence="1">Single-pass membrane protein</topology>
    </subcellularLocation>
</comment>
<dbReference type="InterPro" id="IPR036116">
    <property type="entry name" value="FN3_sf"/>
</dbReference>
<dbReference type="Pfam" id="PF00041">
    <property type="entry name" value="fn3"/>
    <property type="match status" value="1"/>
</dbReference>
<dbReference type="PROSITE" id="PS50853">
    <property type="entry name" value="FN3"/>
    <property type="match status" value="2"/>
</dbReference>
<evidence type="ECO:0000256" key="2">
    <source>
        <dbReference type="ARBA" id="ARBA00022692"/>
    </source>
</evidence>
<dbReference type="InterPro" id="IPR003598">
    <property type="entry name" value="Ig_sub2"/>
</dbReference>
<evidence type="ECO:0000256" key="11">
    <source>
        <dbReference type="SAM" id="SignalP"/>
    </source>
</evidence>
<keyword evidence="5" id="KW-0130">Cell adhesion</keyword>
<feature type="signal peptide" evidence="11">
    <location>
        <begin position="1"/>
        <end position="39"/>
    </location>
</feature>
<feature type="domain" description="Ig-like" evidence="12">
    <location>
        <begin position="71"/>
        <end position="159"/>
    </location>
</feature>
<dbReference type="InterPro" id="IPR003599">
    <property type="entry name" value="Ig_sub"/>
</dbReference>
<feature type="domain" description="Ig-like" evidence="12">
    <location>
        <begin position="169"/>
        <end position="254"/>
    </location>
</feature>
<dbReference type="CDD" id="cd00096">
    <property type="entry name" value="Ig"/>
    <property type="match status" value="3"/>
</dbReference>
<dbReference type="CDD" id="cd00063">
    <property type="entry name" value="FN3"/>
    <property type="match status" value="2"/>
</dbReference>
<dbReference type="InterPro" id="IPR003961">
    <property type="entry name" value="FN3_dom"/>
</dbReference>
<keyword evidence="2" id="KW-0812">Transmembrane</keyword>
<dbReference type="PROSITE" id="PS50835">
    <property type="entry name" value="IG_LIKE"/>
    <property type="match status" value="5"/>
</dbReference>
<dbReference type="InterPro" id="IPR013783">
    <property type="entry name" value="Ig-like_fold"/>
</dbReference>
<proteinExistence type="predicted"/>
<keyword evidence="9" id="KW-0325">Glycoprotein</keyword>
<dbReference type="SMART" id="SM00409">
    <property type="entry name" value="IG"/>
    <property type="match status" value="5"/>
</dbReference>
<dbReference type="PRINTS" id="PR01838">
    <property type="entry name" value="NCAMFAMILY"/>
</dbReference>
<protein>
    <recommendedName>
        <fullName evidence="16">Fasciclin-2</fullName>
    </recommendedName>
</protein>
<feature type="chain" id="PRO_5047082729" description="Fasciclin-2" evidence="11">
    <location>
        <begin position="40"/>
        <end position="823"/>
    </location>
</feature>
<dbReference type="PANTHER" id="PTHR12231">
    <property type="entry name" value="CTX-RELATED TYPE I TRANSMEMBRANE PROTEIN"/>
    <property type="match status" value="1"/>
</dbReference>